<accession>A0ABQ7PUQ3</accession>
<keyword evidence="9" id="KW-0472">Membrane</keyword>
<evidence type="ECO:0000256" key="6">
    <source>
        <dbReference type="ARBA" id="ARBA00023002"/>
    </source>
</evidence>
<dbReference type="PROSITE" id="PS00763">
    <property type="entry name" value="GLUTATHIONE_PEROXID_2"/>
    <property type="match status" value="1"/>
</dbReference>
<keyword evidence="9" id="KW-1133">Transmembrane helix</keyword>
<keyword evidence="5" id="KW-0378">Hydrolase</keyword>
<dbReference type="PROSITE" id="PS51352">
    <property type="entry name" value="THIOREDOXIN_2"/>
    <property type="match status" value="1"/>
</dbReference>
<comment type="similarity">
    <text evidence="1 7">Belongs to the glutathione peroxidase family.</text>
</comment>
<dbReference type="Gene3D" id="3.40.30.10">
    <property type="entry name" value="Glutaredoxin"/>
    <property type="match status" value="1"/>
</dbReference>
<dbReference type="Pfam" id="PF06441">
    <property type="entry name" value="EHN"/>
    <property type="match status" value="1"/>
</dbReference>
<dbReference type="InterPro" id="IPR029760">
    <property type="entry name" value="GPX_CS"/>
</dbReference>
<dbReference type="PRINTS" id="PR01011">
    <property type="entry name" value="GLUTPROXDASE"/>
</dbReference>
<dbReference type="InterPro" id="IPR029759">
    <property type="entry name" value="GPX_AS"/>
</dbReference>
<keyword evidence="6 7" id="KW-0560">Oxidoreductase</keyword>
<comment type="similarity">
    <text evidence="2">Belongs to the peptidase S33 family.</text>
</comment>
<organism evidence="11 12">
    <name type="scientific">Plutella xylostella</name>
    <name type="common">Diamondback moth</name>
    <name type="synonym">Plutella maculipennis</name>
    <dbReference type="NCBI Taxonomy" id="51655"/>
    <lineage>
        <taxon>Eukaryota</taxon>
        <taxon>Metazoa</taxon>
        <taxon>Ecdysozoa</taxon>
        <taxon>Arthropoda</taxon>
        <taxon>Hexapoda</taxon>
        <taxon>Insecta</taxon>
        <taxon>Pterygota</taxon>
        <taxon>Neoptera</taxon>
        <taxon>Endopterygota</taxon>
        <taxon>Lepidoptera</taxon>
        <taxon>Glossata</taxon>
        <taxon>Ditrysia</taxon>
        <taxon>Yponomeutoidea</taxon>
        <taxon>Plutellidae</taxon>
        <taxon>Plutella</taxon>
    </lineage>
</organism>
<dbReference type="EMBL" id="JAHIBW010000028">
    <property type="protein sequence ID" value="KAG7296634.1"/>
    <property type="molecule type" value="Genomic_DNA"/>
</dbReference>
<dbReference type="InterPro" id="IPR010497">
    <property type="entry name" value="Epoxide_hydro_N"/>
</dbReference>
<evidence type="ECO:0000256" key="2">
    <source>
        <dbReference type="ARBA" id="ARBA00010088"/>
    </source>
</evidence>
<keyword evidence="3 7" id="KW-0575">Peroxidase</keyword>
<evidence type="ECO:0000256" key="8">
    <source>
        <dbReference type="SAM" id="MobiDB-lite"/>
    </source>
</evidence>
<dbReference type="PANTHER" id="PTHR21661">
    <property type="entry name" value="EPOXIDE HYDROLASE 1-RELATED"/>
    <property type="match status" value="1"/>
</dbReference>
<dbReference type="PROSITE" id="PS00460">
    <property type="entry name" value="GLUTATHIONE_PEROXID_1"/>
    <property type="match status" value="1"/>
</dbReference>
<dbReference type="CDD" id="cd00340">
    <property type="entry name" value="GSH_Peroxidase"/>
    <property type="match status" value="1"/>
</dbReference>
<evidence type="ECO:0000256" key="5">
    <source>
        <dbReference type="ARBA" id="ARBA00022801"/>
    </source>
</evidence>
<dbReference type="SUPFAM" id="SSF52833">
    <property type="entry name" value="Thioredoxin-like"/>
    <property type="match status" value="1"/>
</dbReference>
<comment type="caution">
    <text evidence="11">The sequence shown here is derived from an EMBL/GenBank/DDBJ whole genome shotgun (WGS) entry which is preliminary data.</text>
</comment>
<name>A0ABQ7PUQ3_PLUXY</name>
<protein>
    <recommendedName>
        <fullName evidence="7">Glutathione peroxidase</fullName>
    </recommendedName>
</protein>
<evidence type="ECO:0000256" key="3">
    <source>
        <dbReference type="ARBA" id="ARBA00022559"/>
    </source>
</evidence>
<evidence type="ECO:0000259" key="10">
    <source>
        <dbReference type="PROSITE" id="PS51352"/>
    </source>
</evidence>
<dbReference type="InterPro" id="IPR000889">
    <property type="entry name" value="Glutathione_peroxidase"/>
</dbReference>
<evidence type="ECO:0000256" key="7">
    <source>
        <dbReference type="RuleBase" id="RU000499"/>
    </source>
</evidence>
<dbReference type="InterPro" id="IPR029058">
    <property type="entry name" value="AB_hydrolase_fold"/>
</dbReference>
<feature type="transmembrane region" description="Helical" evidence="9">
    <location>
        <begin position="34"/>
        <end position="54"/>
    </location>
</feature>
<sequence length="770" mass="87531">MSDKKKSTGKKDSTKKEKERKNASLKTVKSSFNWFKFITVFSAAVTVVLSAYLYNAVTTSKEVPKLNLDEWWGPLPMNPQQDLSIRPYRIEFSDVIINDLRERLMHRRPFTPPLEDVGFQYGFNTNFLVRVLDYWQNSYDFASREKFLNQYNHFVTNIQGLDIHFMHVKPKQTDDSQHTVVPLLLLHGWPGSVREFYELVPRLTTPRVGSKVVFEVIAPSLPGYGFSQGAVRPGLGPLEVAVVLRNLMQRLGHSQYYVQGGDWGHFIGPLEVAVVLRNLMQRLGHSQYYVQGGDWGHFIGSQQRPGLGPLEVAVVLRNLMQRLGHSQYYVQGGDWGHFIEVAVVLRNLMQRLGHSQYYVQGGDWGHFIGSNLATLFPGEVLGFHTNMPIVASHPLVPVVTVFGMFFPSLVVEPELHSRMYPWGQKLAFTVEETGYLHEQATKPDTVGVALTDSPAGLAAYILEKFSTWTNPAFKKAGDGELLNKFALTHLLDNVMIYWATNSITTSMRLYAEHFSKRYMEHKMDQVHTTVPTWGIKFKHELGFQPDCILKLKYKNYLHSTIVEDGGHFAAFELPDVMADDIFKAVNTFIEFHDQKKKEAAENPIEPGPQKKATTVYDFTVKDINGNDVKLDKYKGHVLIIVNVASQCGLTSTNYQELNALYDKYAKSRGLRILAFPCNQFLGQEPGTAKDILTFTKDRGVKFDLFEKVDVNGDTAHPLWKFLKQTQSGTFGDFIKWNFSKFIVDKNGVPVERLAPNVNPSELEPLLAKYW</sequence>
<dbReference type="Gene3D" id="3.40.50.1820">
    <property type="entry name" value="alpha/beta hydrolase"/>
    <property type="match status" value="4"/>
</dbReference>
<keyword evidence="4" id="KW-0058">Aromatic hydrocarbons catabolism</keyword>
<dbReference type="SUPFAM" id="SSF53474">
    <property type="entry name" value="alpha/beta-Hydrolases"/>
    <property type="match status" value="2"/>
</dbReference>
<dbReference type="InterPro" id="IPR013766">
    <property type="entry name" value="Thioredoxin_domain"/>
</dbReference>
<proteinExistence type="inferred from homology"/>
<dbReference type="Pfam" id="PF00255">
    <property type="entry name" value="GSHPx"/>
    <property type="match status" value="1"/>
</dbReference>
<gene>
    <name evidence="11" type="ORF">JYU34_020450</name>
</gene>
<keyword evidence="12" id="KW-1185">Reference proteome</keyword>
<dbReference type="PROSITE" id="PS51355">
    <property type="entry name" value="GLUTATHIONE_PEROXID_3"/>
    <property type="match status" value="1"/>
</dbReference>
<feature type="domain" description="Thioredoxin" evidence="10">
    <location>
        <begin position="609"/>
        <end position="770"/>
    </location>
</feature>
<keyword evidence="9" id="KW-0812">Transmembrane</keyword>
<evidence type="ECO:0000256" key="9">
    <source>
        <dbReference type="SAM" id="Phobius"/>
    </source>
</evidence>
<dbReference type="PANTHER" id="PTHR21661:SF35">
    <property type="entry name" value="EPOXIDE HYDROLASE"/>
    <property type="match status" value="1"/>
</dbReference>
<dbReference type="InterPro" id="IPR036249">
    <property type="entry name" value="Thioredoxin-like_sf"/>
</dbReference>
<evidence type="ECO:0000313" key="12">
    <source>
        <dbReference type="Proteomes" id="UP000823941"/>
    </source>
</evidence>
<evidence type="ECO:0000256" key="1">
    <source>
        <dbReference type="ARBA" id="ARBA00006926"/>
    </source>
</evidence>
<dbReference type="Proteomes" id="UP000823941">
    <property type="component" value="Chromosome 28"/>
</dbReference>
<reference evidence="11 12" key="1">
    <citation type="submission" date="2021-06" db="EMBL/GenBank/DDBJ databases">
        <title>A haploid diamondback moth (Plutella xylostella L.) genome assembly resolves 31 chromosomes and identifies a diamide resistance mutation.</title>
        <authorList>
            <person name="Ward C.M."/>
            <person name="Perry K.D."/>
            <person name="Baker G."/>
            <person name="Powis K."/>
            <person name="Heckel D.G."/>
            <person name="Baxter S.W."/>
        </authorList>
    </citation>
    <scope>NUCLEOTIDE SEQUENCE [LARGE SCALE GENOMIC DNA]</scope>
    <source>
        <strain evidence="11 12">LV</strain>
        <tissue evidence="11">Single pupa</tissue>
    </source>
</reference>
<evidence type="ECO:0000256" key="4">
    <source>
        <dbReference type="ARBA" id="ARBA00022797"/>
    </source>
</evidence>
<feature type="region of interest" description="Disordered" evidence="8">
    <location>
        <begin position="1"/>
        <end position="22"/>
    </location>
</feature>
<evidence type="ECO:0000313" key="11">
    <source>
        <dbReference type="EMBL" id="KAG7296634.1"/>
    </source>
</evidence>